<dbReference type="GO" id="GO:0032993">
    <property type="term" value="C:protein-DNA complex"/>
    <property type="evidence" value="ECO:0007669"/>
    <property type="project" value="TreeGrafter"/>
</dbReference>
<dbReference type="RefSeq" id="WP_129059990.1">
    <property type="nucleotide sequence ID" value="NZ_NXIE01000001.1"/>
</dbReference>
<dbReference type="Pfam" id="PF00072">
    <property type="entry name" value="Response_reg"/>
    <property type="match status" value="1"/>
</dbReference>
<dbReference type="InterPro" id="IPR036388">
    <property type="entry name" value="WH-like_DNA-bd_sf"/>
</dbReference>
<keyword evidence="3" id="KW-0805">Transcription regulation</keyword>
<evidence type="ECO:0000256" key="7">
    <source>
        <dbReference type="PROSITE-ProRule" id="PRU01091"/>
    </source>
</evidence>
<comment type="caution">
    <text evidence="10">The sequence shown here is derived from an EMBL/GenBank/DDBJ whole genome shotgun (WGS) entry which is preliminary data.</text>
</comment>
<dbReference type="InterPro" id="IPR016032">
    <property type="entry name" value="Sig_transdc_resp-reg_C-effctor"/>
</dbReference>
<dbReference type="Proteomes" id="UP000289718">
    <property type="component" value="Unassembled WGS sequence"/>
</dbReference>
<feature type="domain" description="OmpR/PhoB-type" evidence="9">
    <location>
        <begin position="131"/>
        <end position="226"/>
    </location>
</feature>
<organism evidence="10 11">
    <name type="scientific">Halarcobacter mediterraneus</name>
    <dbReference type="NCBI Taxonomy" id="2023153"/>
    <lineage>
        <taxon>Bacteria</taxon>
        <taxon>Pseudomonadati</taxon>
        <taxon>Campylobacterota</taxon>
        <taxon>Epsilonproteobacteria</taxon>
        <taxon>Campylobacterales</taxon>
        <taxon>Arcobacteraceae</taxon>
        <taxon>Halarcobacter</taxon>
    </lineage>
</organism>
<dbReference type="GO" id="GO:0006355">
    <property type="term" value="P:regulation of DNA-templated transcription"/>
    <property type="evidence" value="ECO:0007669"/>
    <property type="project" value="InterPro"/>
</dbReference>
<evidence type="ECO:0000313" key="10">
    <source>
        <dbReference type="EMBL" id="RXK13880.1"/>
    </source>
</evidence>
<dbReference type="Pfam" id="PF00486">
    <property type="entry name" value="Trans_reg_C"/>
    <property type="match status" value="1"/>
</dbReference>
<dbReference type="PROSITE" id="PS51755">
    <property type="entry name" value="OMPR_PHOB"/>
    <property type="match status" value="1"/>
</dbReference>
<sequence length="226" mass="26692">MKSNYSVLYAEDDENVRKNYVLYLENFFDKIYEADNGLDALNLYKDKKPDILLLDITMPKLNGLEVIRKIRELDNTTPIIVLSAHSHKEYLFEAIKLNLVDYLIKPINRNEFKEVIENSIKRLEDESLNEDTKVVINNKCYWDSRSRILFFKEKIVDLTKNERILFELMLNKKNQIVKPTEISSYVWNTKNDVNDASIRNLVKRLRKKLPVDIIDSIYGSGYILSY</sequence>
<keyword evidence="11" id="KW-1185">Reference proteome</keyword>
<feature type="domain" description="Response regulatory" evidence="8">
    <location>
        <begin position="6"/>
        <end position="120"/>
    </location>
</feature>
<dbReference type="Gene3D" id="1.10.10.10">
    <property type="entry name" value="Winged helix-like DNA-binding domain superfamily/Winged helix DNA-binding domain"/>
    <property type="match status" value="1"/>
</dbReference>
<keyword evidence="2" id="KW-0902">Two-component regulatory system</keyword>
<evidence type="ECO:0000256" key="5">
    <source>
        <dbReference type="ARBA" id="ARBA00023163"/>
    </source>
</evidence>
<name>A0A4Q1AXY7_9BACT</name>
<dbReference type="SMART" id="SM00448">
    <property type="entry name" value="REC"/>
    <property type="match status" value="1"/>
</dbReference>
<dbReference type="PANTHER" id="PTHR48111:SF1">
    <property type="entry name" value="TWO-COMPONENT RESPONSE REGULATOR ORR33"/>
    <property type="match status" value="1"/>
</dbReference>
<dbReference type="InterPro" id="IPR011006">
    <property type="entry name" value="CheY-like_superfamily"/>
</dbReference>
<evidence type="ECO:0000256" key="4">
    <source>
        <dbReference type="ARBA" id="ARBA00023125"/>
    </source>
</evidence>
<keyword evidence="5" id="KW-0804">Transcription</keyword>
<dbReference type="GO" id="GO:0000976">
    <property type="term" value="F:transcription cis-regulatory region binding"/>
    <property type="evidence" value="ECO:0007669"/>
    <property type="project" value="TreeGrafter"/>
</dbReference>
<dbReference type="SMART" id="SM00862">
    <property type="entry name" value="Trans_reg_C"/>
    <property type="match status" value="1"/>
</dbReference>
<proteinExistence type="predicted"/>
<dbReference type="InterPro" id="IPR039420">
    <property type="entry name" value="WalR-like"/>
</dbReference>
<dbReference type="CDD" id="cd00383">
    <property type="entry name" value="trans_reg_C"/>
    <property type="match status" value="1"/>
</dbReference>
<evidence type="ECO:0000256" key="6">
    <source>
        <dbReference type="PROSITE-ProRule" id="PRU00169"/>
    </source>
</evidence>
<dbReference type="EMBL" id="NXIE01000001">
    <property type="protein sequence ID" value="RXK13880.1"/>
    <property type="molecule type" value="Genomic_DNA"/>
</dbReference>
<dbReference type="CDD" id="cd17536">
    <property type="entry name" value="REC_YesN-like"/>
    <property type="match status" value="1"/>
</dbReference>
<evidence type="ECO:0000259" key="8">
    <source>
        <dbReference type="PROSITE" id="PS50110"/>
    </source>
</evidence>
<evidence type="ECO:0000313" key="11">
    <source>
        <dbReference type="Proteomes" id="UP000289718"/>
    </source>
</evidence>
<feature type="modified residue" description="4-aspartylphosphate" evidence="6">
    <location>
        <position position="55"/>
    </location>
</feature>
<evidence type="ECO:0000256" key="2">
    <source>
        <dbReference type="ARBA" id="ARBA00023012"/>
    </source>
</evidence>
<feature type="DNA-binding region" description="OmpR/PhoB-type" evidence="7">
    <location>
        <begin position="131"/>
        <end position="226"/>
    </location>
</feature>
<keyword evidence="1 6" id="KW-0597">Phosphoprotein</keyword>
<dbReference type="GO" id="GO:0000156">
    <property type="term" value="F:phosphorelay response regulator activity"/>
    <property type="evidence" value="ECO:0007669"/>
    <property type="project" value="TreeGrafter"/>
</dbReference>
<dbReference type="PROSITE" id="PS50110">
    <property type="entry name" value="RESPONSE_REGULATORY"/>
    <property type="match status" value="1"/>
</dbReference>
<dbReference type="PANTHER" id="PTHR48111">
    <property type="entry name" value="REGULATOR OF RPOS"/>
    <property type="match status" value="1"/>
</dbReference>
<dbReference type="AlphaFoldDB" id="A0A4Q1AXY7"/>
<dbReference type="SUPFAM" id="SSF52172">
    <property type="entry name" value="CheY-like"/>
    <property type="match status" value="1"/>
</dbReference>
<accession>A0A4Q1AXY7</accession>
<dbReference type="InterPro" id="IPR001789">
    <property type="entry name" value="Sig_transdc_resp-reg_receiver"/>
</dbReference>
<dbReference type="Gene3D" id="3.40.50.2300">
    <property type="match status" value="1"/>
</dbReference>
<evidence type="ECO:0000256" key="1">
    <source>
        <dbReference type="ARBA" id="ARBA00022553"/>
    </source>
</evidence>
<reference evidence="10 11" key="1">
    <citation type="submission" date="2017-09" db="EMBL/GenBank/DDBJ databases">
        <title>Genomics of the genus Arcobacter.</title>
        <authorList>
            <person name="Perez-Cataluna A."/>
            <person name="Figueras M.J."/>
            <person name="Salas-Masso N."/>
        </authorList>
    </citation>
    <scope>NUCLEOTIDE SEQUENCE [LARGE SCALE GENOMIC DNA]</scope>
    <source>
        <strain evidence="10 11">F156-34</strain>
    </source>
</reference>
<gene>
    <name evidence="10" type="ORF">CP965_00065</name>
</gene>
<dbReference type="SUPFAM" id="SSF46894">
    <property type="entry name" value="C-terminal effector domain of the bipartite response regulators"/>
    <property type="match status" value="1"/>
</dbReference>
<protein>
    <submittedName>
        <fullName evidence="10">DNA-binding response regulator</fullName>
    </submittedName>
</protein>
<evidence type="ECO:0000259" key="9">
    <source>
        <dbReference type="PROSITE" id="PS51755"/>
    </source>
</evidence>
<evidence type="ECO:0000256" key="3">
    <source>
        <dbReference type="ARBA" id="ARBA00023015"/>
    </source>
</evidence>
<dbReference type="OrthoDB" id="5353330at2"/>
<dbReference type="GO" id="GO:0005829">
    <property type="term" value="C:cytosol"/>
    <property type="evidence" value="ECO:0007669"/>
    <property type="project" value="TreeGrafter"/>
</dbReference>
<dbReference type="InterPro" id="IPR001867">
    <property type="entry name" value="OmpR/PhoB-type_DNA-bd"/>
</dbReference>
<keyword evidence="4 7" id="KW-0238">DNA-binding</keyword>